<feature type="domain" description="M23ase beta-sheet core" evidence="2">
    <location>
        <begin position="135"/>
        <end position="168"/>
    </location>
</feature>
<protein>
    <submittedName>
        <fullName evidence="3">M23 family metallopeptidase</fullName>
        <ecNumber evidence="3">3.4.24.-</ecNumber>
    </submittedName>
</protein>
<proteinExistence type="predicted"/>
<organism evidence="3 4">
    <name type="scientific">Marinoscillum luteum</name>
    <dbReference type="NCBI Taxonomy" id="861051"/>
    <lineage>
        <taxon>Bacteria</taxon>
        <taxon>Pseudomonadati</taxon>
        <taxon>Bacteroidota</taxon>
        <taxon>Cytophagia</taxon>
        <taxon>Cytophagales</taxon>
        <taxon>Reichenbachiellaceae</taxon>
        <taxon>Marinoscillum</taxon>
    </lineage>
</organism>
<dbReference type="InterPro" id="IPR016047">
    <property type="entry name" value="M23ase_b-sheet_dom"/>
</dbReference>
<dbReference type="PANTHER" id="PTHR21666">
    <property type="entry name" value="PEPTIDASE-RELATED"/>
    <property type="match status" value="1"/>
</dbReference>
<sequence>MRFGLPVLFIFLSIHAFTQPFTSDNYYLFPINPGQQNFLAGTMGELRSSHFHAGLDIKTGGQSGLPVHATADGYISRVRVNTGGYGYCLYMTHPNGTTSVYAHLSKFEGRIARYLLDEQYKAESFEVQLFPDKNQFVFKRGEIIAYSGNTGSSSGPHLHFEIRDANQRILDPLKFNFAEIKDNITPQMKNIAFVTLDGSARVNETFGRFEFDAIKTHDVYHTRVPISLKGKIGIEIYAYDLLNGVYNRNGIPETTLVINGDTVFSQSKSSLSFGKQRNILVHMDYEAYRNGGKKYNKLFVEDGNTNDFYNVSSQGFNFSDSTHLIQIYMKDSYGNISTFETEVNNRKVVNLPDPYINEFEIYRDHLHFKNIHQGTPGKISLFFGNTRRPLEPYRTDRRAAYYLWNLHDGLPDSIDYAGKILNTGIYAEIPSGSEISFFNHHSDLFFKQYSLFDTLYLRFEKDYDAQLGLELFRFPHNDTPLRSTVNIRLKPEYSYPENTARVYAVYGSNLSYQGGTWEDGNISFDTRDLVTFTIAEDTIPPVITPRIINSSELYFKINDERSGIKSFRATLNGSFLLMNYESKKDLIWAVRKDENIPLKGEFILEVEDNTGNKQIYQRNL</sequence>
<dbReference type="Gene3D" id="2.70.70.10">
    <property type="entry name" value="Glucose Permease (Domain IIA)"/>
    <property type="match status" value="1"/>
</dbReference>
<keyword evidence="1" id="KW-0732">Signal</keyword>
<evidence type="ECO:0000256" key="1">
    <source>
        <dbReference type="SAM" id="SignalP"/>
    </source>
</evidence>
<dbReference type="InterPro" id="IPR011055">
    <property type="entry name" value="Dup_hybrid_motif"/>
</dbReference>
<evidence type="ECO:0000259" key="2">
    <source>
        <dbReference type="Pfam" id="PF01551"/>
    </source>
</evidence>
<keyword evidence="3" id="KW-0378">Hydrolase</keyword>
<dbReference type="Pfam" id="PF01551">
    <property type="entry name" value="Peptidase_M23"/>
    <property type="match status" value="2"/>
</dbReference>
<dbReference type="RefSeq" id="WP_395416395.1">
    <property type="nucleotide sequence ID" value="NZ_JBIPKE010000012.1"/>
</dbReference>
<evidence type="ECO:0000313" key="3">
    <source>
        <dbReference type="EMBL" id="MFH6982742.1"/>
    </source>
</evidence>
<dbReference type="PANTHER" id="PTHR21666:SF285">
    <property type="entry name" value="M23 FAMILY METALLOPEPTIDASE"/>
    <property type="match status" value="1"/>
</dbReference>
<keyword evidence="4" id="KW-1185">Reference proteome</keyword>
<feature type="chain" id="PRO_5046323869" evidence="1">
    <location>
        <begin position="19"/>
        <end position="620"/>
    </location>
</feature>
<gene>
    <name evidence="3" type="ORF">ACHKAR_04790</name>
</gene>
<dbReference type="EMBL" id="JBIPKE010000012">
    <property type="protein sequence ID" value="MFH6982742.1"/>
    <property type="molecule type" value="Genomic_DNA"/>
</dbReference>
<feature type="domain" description="M23ase beta-sheet core" evidence="2">
    <location>
        <begin position="51"/>
        <end position="108"/>
    </location>
</feature>
<dbReference type="InterPro" id="IPR050570">
    <property type="entry name" value="Cell_wall_metabolism_enzyme"/>
</dbReference>
<name>A0ABW7N582_9BACT</name>
<accession>A0ABW7N582</accession>
<dbReference type="SUPFAM" id="SSF51261">
    <property type="entry name" value="Duplicated hybrid motif"/>
    <property type="match status" value="2"/>
</dbReference>
<dbReference type="Proteomes" id="UP001610063">
    <property type="component" value="Unassembled WGS sequence"/>
</dbReference>
<dbReference type="GO" id="GO:0016787">
    <property type="term" value="F:hydrolase activity"/>
    <property type="evidence" value="ECO:0007669"/>
    <property type="project" value="UniProtKB-KW"/>
</dbReference>
<evidence type="ECO:0000313" key="4">
    <source>
        <dbReference type="Proteomes" id="UP001610063"/>
    </source>
</evidence>
<reference evidence="3 4" key="1">
    <citation type="journal article" date="2013" name="Int. J. Syst. Evol. Microbiol.">
        <title>Marinoscillum luteum sp. nov., isolated from marine sediment.</title>
        <authorList>
            <person name="Cha I.T."/>
            <person name="Park S.J."/>
            <person name="Kim S.J."/>
            <person name="Kim J.G."/>
            <person name="Jung M.Y."/>
            <person name="Shin K.S."/>
            <person name="Kwon K.K."/>
            <person name="Yang S.H."/>
            <person name="Seo Y.S."/>
            <person name="Rhee S.K."/>
        </authorList>
    </citation>
    <scope>NUCLEOTIDE SEQUENCE [LARGE SCALE GENOMIC DNA]</scope>
    <source>
        <strain evidence="3 4">KCTC 23939</strain>
    </source>
</reference>
<dbReference type="CDD" id="cd12797">
    <property type="entry name" value="M23_peptidase"/>
    <property type="match status" value="1"/>
</dbReference>
<dbReference type="EC" id="3.4.24.-" evidence="3"/>
<comment type="caution">
    <text evidence="3">The sequence shown here is derived from an EMBL/GenBank/DDBJ whole genome shotgun (WGS) entry which is preliminary data.</text>
</comment>
<feature type="signal peptide" evidence="1">
    <location>
        <begin position="1"/>
        <end position="18"/>
    </location>
</feature>